<evidence type="ECO:0000313" key="5">
    <source>
        <dbReference type="EMBL" id="KAL1846673.1"/>
    </source>
</evidence>
<comment type="caution">
    <text evidence="5">The sequence shown here is derived from an EMBL/GenBank/DDBJ whole genome shotgun (WGS) entry which is preliminary data.</text>
</comment>
<comment type="cofactor">
    <cofactor evidence="1">
        <name>pyridoxal 5'-phosphate</name>
        <dbReference type="ChEBI" id="CHEBI:597326"/>
    </cofactor>
</comment>
<reference evidence="5 6" key="1">
    <citation type="journal article" date="2024" name="IMA Fungus">
        <title>IMA Genome - F19 : A genome assembly and annotation guide to empower mycologists, including annotated draft genome sequences of Ceratocystis pirilliformis, Diaporthe australafricana, Fusarium ophioides, Paecilomyces lecythidis, and Sporothrix stenoceras.</title>
        <authorList>
            <person name="Aylward J."/>
            <person name="Wilson A.M."/>
            <person name="Visagie C.M."/>
            <person name="Spraker J."/>
            <person name="Barnes I."/>
            <person name="Buitendag C."/>
            <person name="Ceriani C."/>
            <person name="Del Mar Angel L."/>
            <person name="du Plessis D."/>
            <person name="Fuchs T."/>
            <person name="Gasser K."/>
            <person name="Kramer D."/>
            <person name="Li W."/>
            <person name="Munsamy K."/>
            <person name="Piso A."/>
            <person name="Price J.L."/>
            <person name="Sonnekus B."/>
            <person name="Thomas C."/>
            <person name="van der Nest A."/>
            <person name="van Dijk A."/>
            <person name="van Heerden A."/>
            <person name="van Vuuren N."/>
            <person name="Yilmaz N."/>
            <person name="Duong T.A."/>
            <person name="van der Merwe N.A."/>
            <person name="Wingfield M.J."/>
            <person name="Wingfield B.D."/>
        </authorList>
    </citation>
    <scope>NUCLEOTIDE SEQUENCE [LARGE SCALE GENOMIC DNA]</scope>
    <source>
        <strain evidence="5 6">CMW 18300</strain>
    </source>
</reference>
<evidence type="ECO:0000256" key="1">
    <source>
        <dbReference type="ARBA" id="ARBA00001933"/>
    </source>
</evidence>
<dbReference type="InterPro" id="IPR015421">
    <property type="entry name" value="PyrdxlP-dep_Trfase_major"/>
</dbReference>
<evidence type="ECO:0000259" key="4">
    <source>
        <dbReference type="Pfam" id="PF01212"/>
    </source>
</evidence>
<dbReference type="PANTHER" id="PTHR48097:SF9">
    <property type="entry name" value="L-THREONINE ALDOLASE"/>
    <property type="match status" value="1"/>
</dbReference>
<dbReference type="InterPro" id="IPR015424">
    <property type="entry name" value="PyrdxlP-dep_Trfase"/>
</dbReference>
<dbReference type="Gene3D" id="3.40.640.10">
    <property type="entry name" value="Type I PLP-dependent aspartate aminotransferase-like (Major domain)"/>
    <property type="match status" value="1"/>
</dbReference>
<dbReference type="PANTHER" id="PTHR48097">
    <property type="entry name" value="L-THREONINE ALDOLASE-RELATED"/>
    <property type="match status" value="1"/>
</dbReference>
<feature type="domain" description="Aromatic amino acid beta-eliminating lyase/threonine aldolase" evidence="4">
    <location>
        <begin position="23"/>
        <end position="315"/>
    </location>
</feature>
<dbReference type="EMBL" id="JAWRVE010000261">
    <property type="protein sequence ID" value="KAL1846673.1"/>
    <property type="molecule type" value="Genomic_DNA"/>
</dbReference>
<name>A0ABR3VW69_9PEZI</name>
<evidence type="ECO:0000313" key="6">
    <source>
        <dbReference type="Proteomes" id="UP001583177"/>
    </source>
</evidence>
<dbReference type="InterPro" id="IPR023603">
    <property type="entry name" value="Low_specificity_L-TA-like"/>
</dbReference>
<sequence>MAIDDPKSTILWGRPELTGASFDFKSDVITTPSLGMLNAISRATLNDDVYGEDQTTSTFEKEMASICGKEAAAFVITGTMANQLALRTLLNEAPPYAILTDAQSHIVHWEVGGAAFINGAMVQAIRPLNGRYLTVKDVEKHAVLDYDVHKTPTRVVSIENTNLGTVVPLRELQHLHAWAKINRVAIHIDGARLFEAVVACGASLRDFAQCADLVTLDFSKNLGAPLGAMVLGEVDAIRRLKRTRKGMGGGMRQAGVLVAAARQAVVEKFGLGEFDTVGTLVRSHKMARLISHFWTERGGRLLREVETNMVWVDLKALGVKEADWNAAGKRHGIRLDGRRIMFHHQICDEAIIQLQSVIEEVLPSEVKSIPVRSRSAWNDSVTRARL</sequence>
<organism evidence="5 6">
    <name type="scientific">Diaporthe australafricana</name>
    <dbReference type="NCBI Taxonomy" id="127596"/>
    <lineage>
        <taxon>Eukaryota</taxon>
        <taxon>Fungi</taxon>
        <taxon>Dikarya</taxon>
        <taxon>Ascomycota</taxon>
        <taxon>Pezizomycotina</taxon>
        <taxon>Sordariomycetes</taxon>
        <taxon>Sordariomycetidae</taxon>
        <taxon>Diaporthales</taxon>
        <taxon>Diaporthaceae</taxon>
        <taxon>Diaporthe</taxon>
    </lineage>
</organism>
<dbReference type="SUPFAM" id="SSF53383">
    <property type="entry name" value="PLP-dependent transferases"/>
    <property type="match status" value="1"/>
</dbReference>
<dbReference type="Gene3D" id="3.90.1150.10">
    <property type="entry name" value="Aspartate Aminotransferase, domain 1"/>
    <property type="match status" value="1"/>
</dbReference>
<dbReference type="Proteomes" id="UP001583177">
    <property type="component" value="Unassembled WGS sequence"/>
</dbReference>
<gene>
    <name evidence="5" type="ORF">Daus18300_014190</name>
</gene>
<dbReference type="InterPro" id="IPR015422">
    <property type="entry name" value="PyrdxlP-dep_Trfase_small"/>
</dbReference>
<dbReference type="InterPro" id="IPR001597">
    <property type="entry name" value="ArAA_b-elim_lyase/Thr_aldolase"/>
</dbReference>
<evidence type="ECO:0000256" key="3">
    <source>
        <dbReference type="ARBA" id="ARBA00022898"/>
    </source>
</evidence>
<dbReference type="PIRSF" id="PIRSF017617">
    <property type="entry name" value="Thr_aldolase"/>
    <property type="match status" value="1"/>
</dbReference>
<comment type="similarity">
    <text evidence="2">Belongs to the threonine aldolase family.</text>
</comment>
<keyword evidence="6" id="KW-1185">Reference proteome</keyword>
<evidence type="ECO:0000256" key="2">
    <source>
        <dbReference type="ARBA" id="ARBA00006966"/>
    </source>
</evidence>
<keyword evidence="3" id="KW-0663">Pyridoxal phosphate</keyword>
<proteinExistence type="inferred from homology"/>
<dbReference type="Pfam" id="PF01212">
    <property type="entry name" value="Beta_elim_lyase"/>
    <property type="match status" value="1"/>
</dbReference>
<accession>A0ABR3VW69</accession>
<protein>
    <recommendedName>
        <fullName evidence="4">Aromatic amino acid beta-eliminating lyase/threonine aldolase domain-containing protein</fullName>
    </recommendedName>
</protein>